<organism evidence="2 3">
    <name type="scientific">Neolewinella antarctica</name>
    <dbReference type="NCBI Taxonomy" id="442734"/>
    <lineage>
        <taxon>Bacteria</taxon>
        <taxon>Pseudomonadati</taxon>
        <taxon>Bacteroidota</taxon>
        <taxon>Saprospiria</taxon>
        <taxon>Saprospirales</taxon>
        <taxon>Lewinellaceae</taxon>
        <taxon>Neolewinella</taxon>
    </lineage>
</organism>
<feature type="region of interest" description="Disordered" evidence="1">
    <location>
        <begin position="434"/>
        <end position="509"/>
    </location>
</feature>
<feature type="compositionally biased region" description="Basic and acidic residues" evidence="1">
    <location>
        <begin position="324"/>
        <end position="354"/>
    </location>
</feature>
<evidence type="ECO:0000256" key="1">
    <source>
        <dbReference type="SAM" id="MobiDB-lite"/>
    </source>
</evidence>
<protein>
    <submittedName>
        <fullName evidence="2">Uncharacterized protein</fullName>
    </submittedName>
</protein>
<reference evidence="2 3" key="1">
    <citation type="submission" date="2020-03" db="EMBL/GenBank/DDBJ databases">
        <title>Genomic Encyclopedia of Type Strains, Phase IV (KMG-IV): sequencing the most valuable type-strain genomes for metagenomic binning, comparative biology and taxonomic classification.</title>
        <authorList>
            <person name="Goeker M."/>
        </authorList>
    </citation>
    <scope>NUCLEOTIDE SEQUENCE [LARGE SCALE GENOMIC DNA]</scope>
    <source>
        <strain evidence="2 3">DSM 105096</strain>
    </source>
</reference>
<name>A0ABX0X7Z1_9BACT</name>
<evidence type="ECO:0000313" key="3">
    <source>
        <dbReference type="Proteomes" id="UP000770785"/>
    </source>
</evidence>
<feature type="region of interest" description="Disordered" evidence="1">
    <location>
        <begin position="388"/>
        <end position="411"/>
    </location>
</feature>
<gene>
    <name evidence="2" type="ORF">GGR27_000840</name>
</gene>
<evidence type="ECO:0000313" key="2">
    <source>
        <dbReference type="EMBL" id="NJC25359.1"/>
    </source>
</evidence>
<dbReference type="Proteomes" id="UP000770785">
    <property type="component" value="Unassembled WGS sequence"/>
</dbReference>
<comment type="caution">
    <text evidence="2">The sequence shown here is derived from an EMBL/GenBank/DDBJ whole genome shotgun (WGS) entry which is preliminary data.</text>
</comment>
<feature type="region of interest" description="Disordered" evidence="1">
    <location>
        <begin position="322"/>
        <end position="354"/>
    </location>
</feature>
<accession>A0ABX0X7Z1</accession>
<dbReference type="RefSeq" id="WP_168036113.1">
    <property type="nucleotide sequence ID" value="NZ_JAATJH010000001.1"/>
</dbReference>
<proteinExistence type="predicted"/>
<keyword evidence="3" id="KW-1185">Reference proteome</keyword>
<feature type="compositionally biased region" description="Acidic residues" evidence="1">
    <location>
        <begin position="575"/>
        <end position="585"/>
    </location>
</feature>
<sequence length="594" mass="66113">MRNRIAVWGRDAQEKRVLLAIELQVKDNIVRIETYPEKVVSDDIYKLFMDKWRKEQEAELPEPDRVIARELSVTEGLLPEDLKAEQTDMIVRAQTEWHFHVLSAKLAETYKSELAEIEDRVERATEYSSDLWNQAKKFWQKVQGQLQDKTLLREQGNDIRKRVDGTFDTLKKMRDQLNEKYKEESVEQVAAFSAILDKAEASIEQGTHLNRVFNELRETQRKFHNVKFTKQDRDAIYSRIDKAFKAVKEKRGQGKESGGAAGRISSRLEGLVKAMDRMKSGIGRDKEDLKFEHRRIERTDGQLERQIRQAKVLMIESRITSKQAKVDDMEKTKASLEKKVEQEERKAERRAKKDAERAAANAAKAKIAAEIGSREVTPEEAAKLQAAADAISGGKKKKGGRNKATDRPSKQVRNFIAFSEIITPDVPVTKAAIGAPTAEVTTPRDQSAEAPKPTVSKQAIENKVTRVENEGADGAPYVEQAVGDASTATSEHPAPAPSANGDTGQTIAEKTGDAIAGAITSAGEAIAPLREEGGLLDQADDLMNSVVDEVTDAVEDVTDTAKAIIQVASERLAGEDDTNEESSEDFTDRTSDKN</sequence>
<feature type="region of interest" description="Disordered" evidence="1">
    <location>
        <begin position="569"/>
        <end position="594"/>
    </location>
</feature>
<dbReference type="EMBL" id="JAATJH010000001">
    <property type="protein sequence ID" value="NJC25359.1"/>
    <property type="molecule type" value="Genomic_DNA"/>
</dbReference>